<comment type="subcellular location">
    <subcellularLocation>
        <location evidence="13">Cell membrane</location>
        <topology evidence="13">Multi-pass membrane protein</topology>
    </subcellularLocation>
    <subcellularLocation>
        <location evidence="1">Membrane</location>
        <topology evidence="1">Multi-pass membrane protein</topology>
    </subcellularLocation>
</comment>
<proteinExistence type="inferred from homology"/>
<feature type="domain" description="K+ potassium transporter integral membrane" evidence="14">
    <location>
        <begin position="16"/>
        <end position="466"/>
    </location>
</feature>
<keyword evidence="6 13" id="KW-0633">Potassium transport</keyword>
<dbReference type="Pfam" id="PF02705">
    <property type="entry name" value="K_trans"/>
    <property type="match status" value="1"/>
</dbReference>
<feature type="transmembrane region" description="Helical" evidence="13">
    <location>
        <begin position="426"/>
        <end position="445"/>
    </location>
</feature>
<organism evidence="16 17">
    <name type="scientific">Amorphus orientalis</name>
    <dbReference type="NCBI Taxonomy" id="649198"/>
    <lineage>
        <taxon>Bacteria</taxon>
        <taxon>Pseudomonadati</taxon>
        <taxon>Pseudomonadota</taxon>
        <taxon>Alphaproteobacteria</taxon>
        <taxon>Hyphomicrobiales</taxon>
        <taxon>Amorphaceae</taxon>
        <taxon>Amorphus</taxon>
    </lineage>
</organism>
<evidence type="ECO:0000256" key="1">
    <source>
        <dbReference type="ARBA" id="ARBA00004141"/>
    </source>
</evidence>
<keyword evidence="9 13" id="KW-0630">Potassium</keyword>
<evidence type="ECO:0000256" key="5">
    <source>
        <dbReference type="ARBA" id="ARBA00022519"/>
    </source>
</evidence>
<evidence type="ECO:0000256" key="3">
    <source>
        <dbReference type="ARBA" id="ARBA00022448"/>
    </source>
</evidence>
<dbReference type="InterPro" id="IPR003855">
    <property type="entry name" value="K+_transporter"/>
</dbReference>
<dbReference type="AlphaFoldDB" id="A0AAE3VRC4"/>
<keyword evidence="10 13" id="KW-1133">Transmembrane helix</keyword>
<evidence type="ECO:0000256" key="7">
    <source>
        <dbReference type="ARBA" id="ARBA00022692"/>
    </source>
</evidence>
<sequence length="624" mass="66206">MTGTGTDTATSRRLLVVGALGIVFGDIGTSPLYSLREAVLAAGHLPPEIAVPGVLSLITWAIVLAIAVKYVGLVLRVDNEGEGGILALATLLGVHSVRKRWQIGLLMAALLGAAMLFGDGIITPAISVLSAIEGLKLAAPSLDPYVVPITVVVLAALFLAQRAGTHRIGGLFGPIMLIWFVVLGALGVYGILGNPQVLTALSPHHCLVLMMHDPVRALVVLSAVFLAITGGEALYADLGQFGRKAIARAWYFIAMPGLLLNYYGQGALILDSPETLSNPFYSLAPHAIRIPLLLLATAATVIASQAVITGVMSLARQAMEIGFMVPLRTIHTAAEHESHIYLPAVNLFLGVLSILVVVGFGSSTALAGAYGLAVSTAMITTTVLYAAALLHRRSWPRPLAIGVAAALLVFDLAFFVANLGKIEGGGWLPLSLAGFALLVMASWRVGVRRTRAWLEPNTVPLSQFAAKEAKETANIDRPAVVLTRSAESTPTTLVLLDKLLGTTFARSVVVTVSVLGRPRVTGAEQVRTTPLEGGMLLLEVSVGYMQRINLPALIGPALKENGINSEEVVYVVGFERPVAPAHIRRPGDVLAKFFAVLARFMERTVDRFELPRRRTLEVGVPIHL</sequence>
<keyword evidence="17" id="KW-1185">Reference proteome</keyword>
<evidence type="ECO:0000256" key="11">
    <source>
        <dbReference type="ARBA" id="ARBA00023065"/>
    </source>
</evidence>
<feature type="transmembrane region" description="Helical" evidence="13">
    <location>
        <begin position="144"/>
        <end position="160"/>
    </location>
</feature>
<protein>
    <recommendedName>
        <fullName evidence="13">Probable potassium transport system protein Kup</fullName>
    </recommendedName>
</protein>
<comment type="caution">
    <text evidence="16">The sequence shown here is derived from an EMBL/GenBank/DDBJ whole genome shotgun (WGS) entry which is preliminary data.</text>
</comment>
<name>A0AAE3VRC4_9HYPH</name>
<evidence type="ECO:0000256" key="13">
    <source>
        <dbReference type="HAMAP-Rule" id="MF_01522"/>
    </source>
</evidence>
<keyword evidence="11 13" id="KW-0406">Ion transport</keyword>
<dbReference type="RefSeq" id="WP_306886450.1">
    <property type="nucleotide sequence ID" value="NZ_JAUSUL010000003.1"/>
</dbReference>
<evidence type="ECO:0000256" key="9">
    <source>
        <dbReference type="ARBA" id="ARBA00022958"/>
    </source>
</evidence>
<feature type="domain" description="K+ potassium transporter C-terminal" evidence="15">
    <location>
        <begin position="479"/>
        <end position="623"/>
    </location>
</feature>
<dbReference type="HAMAP" id="MF_01522">
    <property type="entry name" value="Kup"/>
    <property type="match status" value="1"/>
</dbReference>
<keyword evidence="7 13" id="KW-0812">Transmembrane</keyword>
<keyword evidence="3 13" id="KW-0813">Transport</keyword>
<feature type="transmembrane region" description="Helical" evidence="13">
    <location>
        <begin position="12"/>
        <end position="29"/>
    </location>
</feature>
<feature type="transmembrane region" description="Helical" evidence="13">
    <location>
        <begin position="399"/>
        <end position="420"/>
    </location>
</feature>
<comment type="catalytic activity">
    <reaction evidence="13">
        <text>K(+)(in) + H(+)(in) = K(+)(out) + H(+)(out)</text>
        <dbReference type="Rhea" id="RHEA:28490"/>
        <dbReference type="ChEBI" id="CHEBI:15378"/>
        <dbReference type="ChEBI" id="CHEBI:29103"/>
    </reaction>
</comment>
<dbReference type="GO" id="GO:0015293">
    <property type="term" value="F:symporter activity"/>
    <property type="evidence" value="ECO:0007669"/>
    <property type="project" value="UniProtKB-UniRule"/>
</dbReference>
<evidence type="ECO:0000313" key="17">
    <source>
        <dbReference type="Proteomes" id="UP001229244"/>
    </source>
</evidence>
<evidence type="ECO:0000313" key="16">
    <source>
        <dbReference type="EMBL" id="MDQ0316563.1"/>
    </source>
</evidence>
<reference evidence="16" key="1">
    <citation type="submission" date="2023-07" db="EMBL/GenBank/DDBJ databases">
        <title>Genomic Encyclopedia of Type Strains, Phase IV (KMG-IV): sequencing the most valuable type-strain genomes for metagenomic binning, comparative biology and taxonomic classification.</title>
        <authorList>
            <person name="Goeker M."/>
        </authorList>
    </citation>
    <scope>NUCLEOTIDE SEQUENCE</scope>
    <source>
        <strain evidence="16">DSM 21202</strain>
    </source>
</reference>
<feature type="transmembrane region" description="Helical" evidence="13">
    <location>
        <begin position="105"/>
        <end position="132"/>
    </location>
</feature>
<dbReference type="PANTHER" id="PTHR30540:SF79">
    <property type="entry name" value="LOW AFFINITY POTASSIUM TRANSPORT SYSTEM PROTEIN KUP"/>
    <property type="match status" value="1"/>
</dbReference>
<feature type="transmembrane region" description="Helical" evidence="13">
    <location>
        <begin position="250"/>
        <end position="270"/>
    </location>
</feature>
<evidence type="ECO:0000256" key="8">
    <source>
        <dbReference type="ARBA" id="ARBA00022847"/>
    </source>
</evidence>
<dbReference type="GO" id="GO:0015079">
    <property type="term" value="F:potassium ion transmembrane transporter activity"/>
    <property type="evidence" value="ECO:0007669"/>
    <property type="project" value="UniProtKB-UniRule"/>
</dbReference>
<evidence type="ECO:0000256" key="4">
    <source>
        <dbReference type="ARBA" id="ARBA00022475"/>
    </source>
</evidence>
<feature type="transmembrane region" description="Helical" evidence="13">
    <location>
        <begin position="367"/>
        <end position="387"/>
    </location>
</feature>
<keyword evidence="8 13" id="KW-0769">Symport</keyword>
<feature type="transmembrane region" description="Helical" evidence="13">
    <location>
        <begin position="217"/>
        <end position="238"/>
    </location>
</feature>
<evidence type="ECO:0000256" key="12">
    <source>
        <dbReference type="ARBA" id="ARBA00023136"/>
    </source>
</evidence>
<keyword evidence="12 13" id="KW-0472">Membrane</keyword>
<dbReference type="InterPro" id="IPR023051">
    <property type="entry name" value="Kup"/>
</dbReference>
<keyword evidence="5" id="KW-0997">Cell inner membrane</keyword>
<comment type="similarity">
    <text evidence="2 13">Belongs to the HAK/KUP transporter (TC 2.A.72) family.</text>
</comment>
<feature type="transmembrane region" description="Helical" evidence="13">
    <location>
        <begin position="172"/>
        <end position="192"/>
    </location>
</feature>
<evidence type="ECO:0000259" key="14">
    <source>
        <dbReference type="Pfam" id="PF02705"/>
    </source>
</evidence>
<evidence type="ECO:0000256" key="2">
    <source>
        <dbReference type="ARBA" id="ARBA00007019"/>
    </source>
</evidence>
<dbReference type="EMBL" id="JAUSUL010000003">
    <property type="protein sequence ID" value="MDQ0316563.1"/>
    <property type="molecule type" value="Genomic_DNA"/>
</dbReference>
<comment type="function">
    <text evidence="13">Transport of potassium into the cell. Likely operates as a K(+):H(+) symporter.</text>
</comment>
<dbReference type="InterPro" id="IPR053951">
    <property type="entry name" value="K_trans_N"/>
</dbReference>
<evidence type="ECO:0000259" key="15">
    <source>
        <dbReference type="Pfam" id="PF22776"/>
    </source>
</evidence>
<dbReference type="InterPro" id="IPR053952">
    <property type="entry name" value="K_trans_C"/>
</dbReference>
<dbReference type="GO" id="GO:0005886">
    <property type="term" value="C:plasma membrane"/>
    <property type="evidence" value="ECO:0007669"/>
    <property type="project" value="UniProtKB-SubCell"/>
</dbReference>
<dbReference type="Proteomes" id="UP001229244">
    <property type="component" value="Unassembled WGS sequence"/>
</dbReference>
<feature type="transmembrane region" description="Helical" evidence="13">
    <location>
        <begin position="340"/>
        <end position="361"/>
    </location>
</feature>
<feature type="transmembrane region" description="Helical" evidence="13">
    <location>
        <begin position="49"/>
        <end position="68"/>
    </location>
</feature>
<evidence type="ECO:0000256" key="10">
    <source>
        <dbReference type="ARBA" id="ARBA00022989"/>
    </source>
</evidence>
<gene>
    <name evidence="13" type="primary">kup</name>
    <name evidence="16" type="ORF">J2S73_003039</name>
</gene>
<accession>A0AAE3VRC4</accession>
<dbReference type="Pfam" id="PF22776">
    <property type="entry name" value="K_trans_C"/>
    <property type="match status" value="1"/>
</dbReference>
<feature type="transmembrane region" description="Helical" evidence="13">
    <location>
        <begin position="290"/>
        <end position="315"/>
    </location>
</feature>
<evidence type="ECO:0000256" key="6">
    <source>
        <dbReference type="ARBA" id="ARBA00022538"/>
    </source>
</evidence>
<dbReference type="PANTHER" id="PTHR30540">
    <property type="entry name" value="OSMOTIC STRESS POTASSIUM TRANSPORTER"/>
    <property type="match status" value="1"/>
</dbReference>
<keyword evidence="4 13" id="KW-1003">Cell membrane</keyword>